<dbReference type="AlphaFoldDB" id="A0A7S0GTD9"/>
<dbReference type="EMBL" id="HBEM01005376">
    <property type="protein sequence ID" value="CAD8435899.1"/>
    <property type="molecule type" value="Transcribed_RNA"/>
</dbReference>
<accession>A0A7S0GTD9</accession>
<feature type="compositionally biased region" description="Basic and acidic residues" evidence="1">
    <location>
        <begin position="368"/>
        <end position="387"/>
    </location>
</feature>
<name>A0A7S0GTD9_9EUKA</name>
<feature type="region of interest" description="Disordered" evidence="1">
    <location>
        <begin position="326"/>
        <end position="387"/>
    </location>
</feature>
<feature type="compositionally biased region" description="Polar residues" evidence="1">
    <location>
        <begin position="348"/>
        <end position="366"/>
    </location>
</feature>
<sequence>MSDGFPGIRYLSSTQQYRNEYQDRSPLHNMVFSPFFTKVPVEPRNKTRIRKSSSDPAIYKPETLEGGDKATYEAVQNSGKVILIRDAVRAVERKLSYRAWLYDFSPRDASDPERNNRISSRAGITSAFAQAWVGAGGTFTKEERESMELTPEEKHQQQMYLLTRQWKKQVSPKKASAKSRLLRCYVRVVCHGRVHRINLAERSDPFAFLVGKLFQLLGRQMNSMEVVVPPSDAQNTAVVLKSDKQLQRILQEYSHTEAEKPIKLKVVKKSVRSRGDGTRASLQATLKSLAATQTLHDADALSAIREDHYGNPRVSLNAKFESKSDSLLHTGLPPEPSMPPPPPPPFAVSTSNLPSASPITQGTPSNLKLEKGRSPVEWARDEKPTPD</sequence>
<proteinExistence type="predicted"/>
<protein>
    <recommendedName>
        <fullName evidence="3">PB1 domain-containing protein</fullName>
    </recommendedName>
</protein>
<feature type="compositionally biased region" description="Pro residues" evidence="1">
    <location>
        <begin position="333"/>
        <end position="346"/>
    </location>
</feature>
<organism evidence="2">
    <name type="scientific">Amorphochlora amoebiformis</name>
    <dbReference type="NCBI Taxonomy" id="1561963"/>
    <lineage>
        <taxon>Eukaryota</taxon>
        <taxon>Sar</taxon>
        <taxon>Rhizaria</taxon>
        <taxon>Cercozoa</taxon>
        <taxon>Chlorarachniophyceae</taxon>
        <taxon>Amorphochlora</taxon>
    </lineage>
</organism>
<evidence type="ECO:0008006" key="3">
    <source>
        <dbReference type="Google" id="ProtNLM"/>
    </source>
</evidence>
<gene>
    <name evidence="2" type="ORF">LAMO00422_LOCUS3758</name>
</gene>
<evidence type="ECO:0000313" key="2">
    <source>
        <dbReference type="EMBL" id="CAD8435899.1"/>
    </source>
</evidence>
<reference evidence="2" key="1">
    <citation type="submission" date="2021-01" db="EMBL/GenBank/DDBJ databases">
        <authorList>
            <person name="Corre E."/>
            <person name="Pelletier E."/>
            <person name="Niang G."/>
            <person name="Scheremetjew M."/>
            <person name="Finn R."/>
            <person name="Kale V."/>
            <person name="Holt S."/>
            <person name="Cochrane G."/>
            <person name="Meng A."/>
            <person name="Brown T."/>
            <person name="Cohen L."/>
        </authorList>
    </citation>
    <scope>NUCLEOTIDE SEQUENCE</scope>
    <source>
        <strain evidence="2">CCMP2058</strain>
    </source>
</reference>
<evidence type="ECO:0000256" key="1">
    <source>
        <dbReference type="SAM" id="MobiDB-lite"/>
    </source>
</evidence>